<dbReference type="AlphaFoldDB" id="A0A9Q1HHL0"/>
<name>A0A9Q1HHL0_HOLLE</name>
<dbReference type="EMBL" id="JAIZAY010000001">
    <property type="protein sequence ID" value="KAJ8050262.1"/>
    <property type="molecule type" value="Genomic_DNA"/>
</dbReference>
<comment type="caution">
    <text evidence="1">The sequence shown here is derived from an EMBL/GenBank/DDBJ whole genome shotgun (WGS) entry which is preliminary data.</text>
</comment>
<gene>
    <name evidence="1" type="ORF">HOLleu_03396</name>
</gene>
<accession>A0A9Q1HHL0</accession>
<keyword evidence="2" id="KW-1185">Reference proteome</keyword>
<protein>
    <submittedName>
        <fullName evidence="1">Uncharacterized protein</fullName>
    </submittedName>
</protein>
<dbReference type="Proteomes" id="UP001152320">
    <property type="component" value="Chromosome 1"/>
</dbReference>
<organism evidence="1 2">
    <name type="scientific">Holothuria leucospilota</name>
    <name type="common">Black long sea cucumber</name>
    <name type="synonym">Mertensiothuria leucospilota</name>
    <dbReference type="NCBI Taxonomy" id="206669"/>
    <lineage>
        <taxon>Eukaryota</taxon>
        <taxon>Metazoa</taxon>
        <taxon>Echinodermata</taxon>
        <taxon>Eleutherozoa</taxon>
        <taxon>Echinozoa</taxon>
        <taxon>Holothuroidea</taxon>
        <taxon>Aspidochirotacea</taxon>
        <taxon>Aspidochirotida</taxon>
        <taxon>Holothuriidae</taxon>
        <taxon>Holothuria</taxon>
    </lineage>
</organism>
<proteinExistence type="predicted"/>
<evidence type="ECO:0000313" key="1">
    <source>
        <dbReference type="EMBL" id="KAJ8050262.1"/>
    </source>
</evidence>
<reference evidence="1" key="1">
    <citation type="submission" date="2021-10" db="EMBL/GenBank/DDBJ databases">
        <title>Tropical sea cucumber genome reveals ecological adaptation and Cuvierian tubules defense mechanism.</title>
        <authorList>
            <person name="Chen T."/>
        </authorList>
    </citation>
    <scope>NUCLEOTIDE SEQUENCE</scope>
    <source>
        <strain evidence="1">Nanhai2018</strain>
        <tissue evidence="1">Muscle</tissue>
    </source>
</reference>
<evidence type="ECO:0000313" key="2">
    <source>
        <dbReference type="Proteomes" id="UP001152320"/>
    </source>
</evidence>
<sequence>MFHEAIIASLCRLCGLKAKEHKHLVSTIAKDIKSALALDVSEDKPDIHPWGVCDACCMKISWWKFNKTVKSKKDLAPPQIVTVQFKQHDAGCLICKDEQWNKELLLQLCKKRGLSAWISKEGHLVACVLHDLARTVWKSNNWK</sequence>